<keyword evidence="1" id="KW-0472">Membrane</keyword>
<organism evidence="2">
    <name type="scientific">marine sediment metagenome</name>
    <dbReference type="NCBI Taxonomy" id="412755"/>
    <lineage>
        <taxon>unclassified sequences</taxon>
        <taxon>metagenomes</taxon>
        <taxon>ecological metagenomes</taxon>
    </lineage>
</organism>
<keyword evidence="1" id="KW-0812">Transmembrane</keyword>
<accession>X1V0T6</accession>
<evidence type="ECO:0000313" key="2">
    <source>
        <dbReference type="EMBL" id="GAJ09432.1"/>
    </source>
</evidence>
<comment type="caution">
    <text evidence="2">The sequence shown here is derived from an EMBL/GenBank/DDBJ whole genome shotgun (WGS) entry which is preliminary data.</text>
</comment>
<dbReference type="AlphaFoldDB" id="X1V0T6"/>
<reference evidence="2" key="1">
    <citation type="journal article" date="2014" name="Front. Microbiol.">
        <title>High frequency of phylogenetically diverse reductive dehalogenase-homologous genes in deep subseafloor sedimentary metagenomes.</title>
        <authorList>
            <person name="Kawai M."/>
            <person name="Futagami T."/>
            <person name="Toyoda A."/>
            <person name="Takaki Y."/>
            <person name="Nishi S."/>
            <person name="Hori S."/>
            <person name="Arai W."/>
            <person name="Tsubouchi T."/>
            <person name="Morono Y."/>
            <person name="Uchiyama I."/>
            <person name="Ito T."/>
            <person name="Fujiyama A."/>
            <person name="Inagaki F."/>
            <person name="Takami H."/>
        </authorList>
    </citation>
    <scope>NUCLEOTIDE SEQUENCE</scope>
    <source>
        <strain evidence="2">Expedition CK06-06</strain>
    </source>
</reference>
<name>X1V0T6_9ZZZZ</name>
<gene>
    <name evidence="2" type="ORF">S12H4_43633</name>
</gene>
<feature type="transmembrane region" description="Helical" evidence="1">
    <location>
        <begin position="27"/>
        <end position="45"/>
    </location>
</feature>
<protein>
    <submittedName>
        <fullName evidence="2">Uncharacterized protein</fullName>
    </submittedName>
</protein>
<feature type="transmembrane region" description="Helical" evidence="1">
    <location>
        <begin position="5"/>
        <end position="21"/>
    </location>
</feature>
<keyword evidence="1" id="KW-1133">Transmembrane helix</keyword>
<sequence>MPSKTIVAIGAIAAIVITCIIKDIDGAIVGIDVAAVAGLGGYIAGKVKKS</sequence>
<dbReference type="EMBL" id="BARW01026800">
    <property type="protein sequence ID" value="GAJ09432.1"/>
    <property type="molecule type" value="Genomic_DNA"/>
</dbReference>
<evidence type="ECO:0000256" key="1">
    <source>
        <dbReference type="SAM" id="Phobius"/>
    </source>
</evidence>
<proteinExistence type="predicted"/>